<reference evidence="2" key="2">
    <citation type="submission" date="2021-04" db="EMBL/GenBank/DDBJ databases">
        <authorList>
            <person name="Podell S."/>
        </authorList>
    </citation>
    <scope>NUCLEOTIDE SEQUENCE</scope>
    <source>
        <strain evidence="2">Hildebrandi</strain>
    </source>
</reference>
<evidence type="ECO:0000256" key="1">
    <source>
        <dbReference type="SAM" id="MobiDB-lite"/>
    </source>
</evidence>
<evidence type="ECO:0000313" key="2">
    <source>
        <dbReference type="EMBL" id="KAG7341756.1"/>
    </source>
</evidence>
<proteinExistence type="predicted"/>
<keyword evidence="3" id="KW-1185">Reference proteome</keyword>
<dbReference type="Proteomes" id="UP000693970">
    <property type="component" value="Unassembled WGS sequence"/>
</dbReference>
<gene>
    <name evidence="2" type="ORF">IV203_023709</name>
</gene>
<dbReference type="AlphaFoldDB" id="A0A9K3PCL0"/>
<feature type="region of interest" description="Disordered" evidence="1">
    <location>
        <begin position="74"/>
        <end position="98"/>
    </location>
</feature>
<dbReference type="EMBL" id="JAGRRH010000026">
    <property type="protein sequence ID" value="KAG7341756.1"/>
    <property type="molecule type" value="Genomic_DNA"/>
</dbReference>
<protein>
    <submittedName>
        <fullName evidence="2">Uncharacterized protein</fullName>
    </submittedName>
</protein>
<evidence type="ECO:0000313" key="3">
    <source>
        <dbReference type="Proteomes" id="UP000693970"/>
    </source>
</evidence>
<reference evidence="2" key="1">
    <citation type="journal article" date="2021" name="Sci. Rep.">
        <title>Diploid genomic architecture of Nitzschia inconspicua, an elite biomass production diatom.</title>
        <authorList>
            <person name="Oliver A."/>
            <person name="Podell S."/>
            <person name="Pinowska A."/>
            <person name="Traller J.C."/>
            <person name="Smith S.R."/>
            <person name="McClure R."/>
            <person name="Beliaev A."/>
            <person name="Bohutskyi P."/>
            <person name="Hill E.A."/>
            <person name="Rabines A."/>
            <person name="Zheng H."/>
            <person name="Allen L.Z."/>
            <person name="Kuo A."/>
            <person name="Grigoriev I.V."/>
            <person name="Allen A.E."/>
            <person name="Hazlebeck D."/>
            <person name="Allen E.E."/>
        </authorList>
    </citation>
    <scope>NUCLEOTIDE SEQUENCE</scope>
    <source>
        <strain evidence="2">Hildebrandi</strain>
    </source>
</reference>
<sequence length="98" mass="11253">MTPSMSMKIMVTEFHDMDRHFWTAHQVPSSGSRTANRNTAAVRSAHFVGGWGDNRSDSVPFYTRRIQCIGSQESIHQEKSHSMPFEKVNSRGFKPLRR</sequence>
<organism evidence="2 3">
    <name type="scientific">Nitzschia inconspicua</name>
    <dbReference type="NCBI Taxonomy" id="303405"/>
    <lineage>
        <taxon>Eukaryota</taxon>
        <taxon>Sar</taxon>
        <taxon>Stramenopiles</taxon>
        <taxon>Ochrophyta</taxon>
        <taxon>Bacillariophyta</taxon>
        <taxon>Bacillariophyceae</taxon>
        <taxon>Bacillariophycidae</taxon>
        <taxon>Bacillariales</taxon>
        <taxon>Bacillariaceae</taxon>
        <taxon>Nitzschia</taxon>
    </lineage>
</organism>
<comment type="caution">
    <text evidence="2">The sequence shown here is derived from an EMBL/GenBank/DDBJ whole genome shotgun (WGS) entry which is preliminary data.</text>
</comment>
<accession>A0A9K3PCL0</accession>
<name>A0A9K3PCL0_9STRA</name>